<accession>A0A235BXE9</accession>
<keyword evidence="3 5" id="KW-1133">Transmembrane helix</keyword>
<gene>
    <name evidence="7" type="ORF">CH333_02105</name>
</gene>
<dbReference type="NCBIfam" id="TIGR01352">
    <property type="entry name" value="tonB_Cterm"/>
    <property type="match status" value="1"/>
</dbReference>
<dbReference type="GO" id="GO:0055085">
    <property type="term" value="P:transmembrane transport"/>
    <property type="evidence" value="ECO:0007669"/>
    <property type="project" value="InterPro"/>
</dbReference>
<dbReference type="SUPFAM" id="SSF74653">
    <property type="entry name" value="TolA/TonB C-terminal domain"/>
    <property type="match status" value="1"/>
</dbReference>
<evidence type="ECO:0000259" key="6">
    <source>
        <dbReference type="PROSITE" id="PS52015"/>
    </source>
</evidence>
<dbReference type="InterPro" id="IPR006260">
    <property type="entry name" value="TonB/TolA_C"/>
</dbReference>
<protein>
    <recommendedName>
        <fullName evidence="6">TonB C-terminal domain-containing protein</fullName>
    </recommendedName>
</protein>
<dbReference type="GO" id="GO:0016020">
    <property type="term" value="C:membrane"/>
    <property type="evidence" value="ECO:0007669"/>
    <property type="project" value="UniProtKB-SubCell"/>
</dbReference>
<proteinExistence type="predicted"/>
<comment type="subcellular location">
    <subcellularLocation>
        <location evidence="1">Membrane</location>
        <topology evidence="1">Single-pass membrane protein</topology>
    </subcellularLocation>
</comment>
<dbReference type="EMBL" id="NOZQ01000038">
    <property type="protein sequence ID" value="OYD17028.1"/>
    <property type="molecule type" value="Genomic_DNA"/>
</dbReference>
<dbReference type="Pfam" id="PF13103">
    <property type="entry name" value="TonB_2"/>
    <property type="match status" value="1"/>
</dbReference>
<dbReference type="Gene3D" id="3.30.1150.10">
    <property type="match status" value="1"/>
</dbReference>
<evidence type="ECO:0000256" key="2">
    <source>
        <dbReference type="ARBA" id="ARBA00022692"/>
    </source>
</evidence>
<keyword evidence="2 5" id="KW-0812">Transmembrane</keyword>
<evidence type="ECO:0000256" key="5">
    <source>
        <dbReference type="SAM" id="Phobius"/>
    </source>
</evidence>
<feature type="domain" description="TonB C-terminal" evidence="6">
    <location>
        <begin position="87"/>
        <end position="177"/>
    </location>
</feature>
<feature type="transmembrane region" description="Helical" evidence="5">
    <location>
        <begin position="6"/>
        <end position="25"/>
    </location>
</feature>
<dbReference type="AlphaFoldDB" id="A0A235BXE9"/>
<keyword evidence="4 5" id="KW-0472">Membrane</keyword>
<comment type="caution">
    <text evidence="7">The sequence shown here is derived from an EMBL/GenBank/DDBJ whole genome shotgun (WGS) entry which is preliminary data.</text>
</comment>
<evidence type="ECO:0000256" key="1">
    <source>
        <dbReference type="ARBA" id="ARBA00004167"/>
    </source>
</evidence>
<dbReference type="Proteomes" id="UP000215215">
    <property type="component" value="Unassembled WGS sequence"/>
</dbReference>
<name>A0A235BXE9_UNCW3</name>
<reference evidence="7 8" key="1">
    <citation type="submission" date="2017-07" db="EMBL/GenBank/DDBJ databases">
        <title>Recovery of genomes from metagenomes via a dereplication, aggregation, and scoring strategy.</title>
        <authorList>
            <person name="Sieber C.M."/>
            <person name="Probst A.J."/>
            <person name="Sharrar A."/>
            <person name="Thomas B.C."/>
            <person name="Hess M."/>
            <person name="Tringe S.G."/>
            <person name="Banfield J.F."/>
        </authorList>
    </citation>
    <scope>NUCLEOTIDE SEQUENCE [LARGE SCALE GENOMIC DNA]</scope>
    <source>
        <strain evidence="7">JGI_Cruoil_03_44_89</strain>
    </source>
</reference>
<evidence type="ECO:0000256" key="3">
    <source>
        <dbReference type="ARBA" id="ARBA00022989"/>
    </source>
</evidence>
<dbReference type="InterPro" id="IPR037682">
    <property type="entry name" value="TonB_C"/>
</dbReference>
<evidence type="ECO:0000256" key="4">
    <source>
        <dbReference type="ARBA" id="ARBA00023136"/>
    </source>
</evidence>
<sequence length="177" mass="20328">MKKEVFISLYIHIGAVLIFLLPSLLKVDKAYPMGEVYSVKIVSRPSTYVLEKAKKTKEKKKVKAKTEKAKKSETEGAVGKVQTDANFKYSYYLSTIISRIGENWKNPYRGEKISAVVHFFITRDGRIKEVKVYKSSGNYLFDQSVIRAVNRTKTLPPLPPEYREKSLGVFFEFAYKP</sequence>
<evidence type="ECO:0000313" key="8">
    <source>
        <dbReference type="Proteomes" id="UP000215215"/>
    </source>
</evidence>
<organism evidence="7 8">
    <name type="scientific">candidate division WOR-3 bacterium JGI_Cruoil_03_44_89</name>
    <dbReference type="NCBI Taxonomy" id="1973748"/>
    <lineage>
        <taxon>Bacteria</taxon>
        <taxon>Bacteria division WOR-3</taxon>
    </lineage>
</organism>
<evidence type="ECO:0000313" key="7">
    <source>
        <dbReference type="EMBL" id="OYD17028.1"/>
    </source>
</evidence>
<dbReference type="PROSITE" id="PS52015">
    <property type="entry name" value="TONB_CTD"/>
    <property type="match status" value="1"/>
</dbReference>